<proteinExistence type="predicted"/>
<dbReference type="SUPFAM" id="SSF49373">
    <property type="entry name" value="Invasin/intimin cell-adhesion fragments"/>
    <property type="match status" value="1"/>
</dbReference>
<protein>
    <recommendedName>
        <fullName evidence="1">BIG2 domain-containing protein</fullName>
    </recommendedName>
</protein>
<dbReference type="InterPro" id="IPR008964">
    <property type="entry name" value="Invasin/intimin_cell_adhesion"/>
</dbReference>
<evidence type="ECO:0000313" key="2">
    <source>
        <dbReference type="EMBL" id="VVM12519.1"/>
    </source>
</evidence>
<feature type="domain" description="BIG2" evidence="1">
    <location>
        <begin position="944"/>
        <end position="990"/>
    </location>
</feature>
<dbReference type="Gene3D" id="2.60.40.1080">
    <property type="match status" value="1"/>
</dbReference>
<name>A0A5E6Q840_PSEFL</name>
<sequence>MKKDSDLPISACPDASNTPARNLVVNQQEHVANPDDIPAPPSLVNRKFLVPPQPGSRPRTTDSFKSVPFSDLPYYIPNIRAPYVSFNGAINIAGVEVNKEKGLLFILMPYLDKAEFDHLELFFKDPSDPVASYTINQDDVDSGRAIPLYVPPTRIIHGPANPVFVRLTRLGGSTNETLHLNLFIDLARPGGRNPVASTVQNENLALPVFPQHLIDFGVGQEDIGSPIPVQIKPYPVNTALPDDTFRKPRDRIRLSIGGVIVVHSVTEAEAGGAGDIVIMVNTSTWTSIGSGSHVCEYEVVDEAGNHSDGWSPAQILDVQLDDGSEPLLPMTFVQEAPENILDHDALVGDAHVFIFISGNGYALGDIIRVTVNGRTVEGEPLVTTYDSAPLTSTTAVYITVPVPNADIKALVGGRFQLRYKRIRSDVPDRNSRSNIVDVIGTALPVGLAPPYVIEATGDTLNPQELFFNVVIPSYQGQNYFDLVTLVFAGTYANGNAYYREDIDVAGDGEGIRLISNGPLGDINKLEGGTLEIYYTVQNESGVRASRGNLYNVGQPAASLLEPLVLEAPAPGYQFDPAVSLGNASVRVQPDTDIKEGDTVRLYALGNAPGGTPTLQPFPITDFWEGRPLPFTLPRANVLPNTVMRIYYARERLHAPTRFSHQVDMKVGSAPELGVPTVLEATVVSPTSSTLNPTHVVSPPVFTVRVDYSPMFASDDITVKLIVKPGLTAPVITPKPGDPSQGYVDFTVSNTHIADHIGDILNVQYHVRRAGADYDSGILDLLVLNFDELPGGNPLPQAAINDLPSNTTLDLNLFASDAMAGVIPWPLMRANQRVWLTVERAGVAPHKVLDGYLVLASEVSAGIKNKAVSRTWLDQLANGSKISLRCAVAFDGGNETNAINFPITEYNIVSKLSVDNSLLTLDGISVRVNWPRSGADSIGNTAVRQAKGGHPNYTYTSNNQAVANVDPLSGKVTGNKNGTATISIKDDKNNTVTYPVTVRNVFNIITNDNLMHADKAVQWRQSLSNGTIITHEAMLDMYRTYINPLPTRQHYWYCDPVGGLCGGGRGNFFNRDNQKVQCADPFNGNIAAWCMQPT</sequence>
<dbReference type="AlphaFoldDB" id="A0A5E6Q840"/>
<accession>A0A5E6Q840</accession>
<organism evidence="2">
    <name type="scientific">Pseudomonas fluorescens</name>
    <dbReference type="NCBI Taxonomy" id="294"/>
    <lineage>
        <taxon>Bacteria</taxon>
        <taxon>Pseudomonadati</taxon>
        <taxon>Pseudomonadota</taxon>
        <taxon>Gammaproteobacteria</taxon>
        <taxon>Pseudomonadales</taxon>
        <taxon>Pseudomonadaceae</taxon>
        <taxon>Pseudomonas</taxon>
    </lineage>
</organism>
<dbReference type="InterPro" id="IPR003343">
    <property type="entry name" value="Big_2"/>
</dbReference>
<evidence type="ECO:0000259" key="1">
    <source>
        <dbReference type="Pfam" id="PF02368"/>
    </source>
</evidence>
<reference evidence="2" key="1">
    <citation type="submission" date="2019-09" db="EMBL/GenBank/DDBJ databases">
        <authorList>
            <person name="Chandra G."/>
            <person name="Truman W A."/>
        </authorList>
    </citation>
    <scope>NUCLEOTIDE SEQUENCE</scope>
    <source>
        <strain evidence="2">PS683</strain>
    </source>
</reference>
<dbReference type="Pfam" id="PF02368">
    <property type="entry name" value="Big_2"/>
    <property type="match status" value="1"/>
</dbReference>
<dbReference type="EMBL" id="LR700640">
    <property type="protein sequence ID" value="VVM12519.1"/>
    <property type="molecule type" value="Genomic_DNA"/>
</dbReference>
<gene>
    <name evidence="2" type="ORF">PS683_00795</name>
</gene>